<gene>
    <name evidence="1" type="ORF">RD792_004492</name>
</gene>
<keyword evidence="2" id="KW-1185">Reference proteome</keyword>
<sequence>MWKEGKALWSSPVGPYGPETAEAFDNQSQSTITTNSSVEQAMNSSSTSTTVLEFEVKIVGVDGMIRVQSDKGNYPAARLMDAMRDLELQIHNASCGAGGRFGGGKGGGLGGGAGAGFGEVVGGGGSVGVGVGKGGGAGGGVCGGAGGGKGVGGDERARLLVRIHESMHFAWNRWQHGRNRRCSFGSNSDKHTAHSLVPPSLGLLSSIITEANSLDASLAEASTRWKCLSRLFMSIERIVAEAMMTTTTIVEVDDDLVVSMIGGKAWASSSEVIDVLKEGF</sequence>
<evidence type="ECO:0000313" key="2">
    <source>
        <dbReference type="Proteomes" id="UP001291926"/>
    </source>
</evidence>
<dbReference type="Proteomes" id="UP001291926">
    <property type="component" value="Unassembled WGS sequence"/>
</dbReference>
<name>A0ABR0DIR1_9LAMI</name>
<evidence type="ECO:0000313" key="1">
    <source>
        <dbReference type="EMBL" id="KAK4488713.1"/>
    </source>
</evidence>
<dbReference type="EMBL" id="JAYDYQ010001088">
    <property type="protein sequence ID" value="KAK4488713.1"/>
    <property type="molecule type" value="Genomic_DNA"/>
</dbReference>
<proteinExistence type="predicted"/>
<accession>A0ABR0DIR1</accession>
<reference evidence="1 2" key="1">
    <citation type="journal article" date="2023" name="bioRxiv">
        <title>Genome report: Whole genome sequence and annotation of Penstemon davidsonii.</title>
        <authorList>
            <person name="Ostevik K.L."/>
            <person name="Alabady M."/>
            <person name="Zhang M."/>
            <person name="Rausher M.D."/>
        </authorList>
    </citation>
    <scope>NUCLEOTIDE SEQUENCE [LARGE SCALE GENOMIC DNA]</scope>
    <source>
        <strain evidence="1">DNT005</strain>
        <tissue evidence="1">Whole leaf</tissue>
    </source>
</reference>
<organism evidence="1 2">
    <name type="scientific">Penstemon davidsonii</name>
    <dbReference type="NCBI Taxonomy" id="160366"/>
    <lineage>
        <taxon>Eukaryota</taxon>
        <taxon>Viridiplantae</taxon>
        <taxon>Streptophyta</taxon>
        <taxon>Embryophyta</taxon>
        <taxon>Tracheophyta</taxon>
        <taxon>Spermatophyta</taxon>
        <taxon>Magnoliopsida</taxon>
        <taxon>eudicotyledons</taxon>
        <taxon>Gunneridae</taxon>
        <taxon>Pentapetalae</taxon>
        <taxon>asterids</taxon>
        <taxon>lamiids</taxon>
        <taxon>Lamiales</taxon>
        <taxon>Plantaginaceae</taxon>
        <taxon>Cheloneae</taxon>
        <taxon>Penstemon</taxon>
    </lineage>
</organism>
<comment type="caution">
    <text evidence="1">The sequence shown here is derived from an EMBL/GenBank/DDBJ whole genome shotgun (WGS) entry which is preliminary data.</text>
</comment>
<protein>
    <submittedName>
        <fullName evidence="1">Uncharacterized protein</fullName>
    </submittedName>
</protein>